<evidence type="ECO:0000313" key="2">
    <source>
        <dbReference type="Proteomes" id="UP001457282"/>
    </source>
</evidence>
<gene>
    <name evidence="1" type="ORF">M0R45_010125</name>
</gene>
<name>A0AAW1Y8N9_RUBAR</name>
<dbReference type="EMBL" id="JBEDUW010000002">
    <property type="protein sequence ID" value="KAK9944564.1"/>
    <property type="molecule type" value="Genomic_DNA"/>
</dbReference>
<dbReference type="Proteomes" id="UP001457282">
    <property type="component" value="Unassembled WGS sequence"/>
</dbReference>
<accession>A0AAW1Y8N9</accession>
<organism evidence="1 2">
    <name type="scientific">Rubus argutus</name>
    <name type="common">Southern blackberry</name>
    <dbReference type="NCBI Taxonomy" id="59490"/>
    <lineage>
        <taxon>Eukaryota</taxon>
        <taxon>Viridiplantae</taxon>
        <taxon>Streptophyta</taxon>
        <taxon>Embryophyta</taxon>
        <taxon>Tracheophyta</taxon>
        <taxon>Spermatophyta</taxon>
        <taxon>Magnoliopsida</taxon>
        <taxon>eudicotyledons</taxon>
        <taxon>Gunneridae</taxon>
        <taxon>Pentapetalae</taxon>
        <taxon>rosids</taxon>
        <taxon>fabids</taxon>
        <taxon>Rosales</taxon>
        <taxon>Rosaceae</taxon>
        <taxon>Rosoideae</taxon>
        <taxon>Rosoideae incertae sedis</taxon>
        <taxon>Rubus</taxon>
    </lineage>
</organism>
<comment type="caution">
    <text evidence="1">The sequence shown here is derived from an EMBL/GenBank/DDBJ whole genome shotgun (WGS) entry which is preliminary data.</text>
</comment>
<evidence type="ECO:0000313" key="1">
    <source>
        <dbReference type="EMBL" id="KAK9944564.1"/>
    </source>
</evidence>
<keyword evidence="2" id="KW-1185">Reference proteome</keyword>
<proteinExistence type="predicted"/>
<sequence>MASLPPMIRRRFLCTSTKVGKKWAVKEVTKSNFADSVEEFKDHLAGSDFVAVSLQKTGPSTPQSVSSCFSSPPALSLLGPPSSPLTHITSYCSLEMN</sequence>
<protein>
    <submittedName>
        <fullName evidence="1">Uncharacterized protein</fullName>
    </submittedName>
</protein>
<reference evidence="1 2" key="1">
    <citation type="journal article" date="2023" name="G3 (Bethesda)">
        <title>A chromosome-length genome assembly and annotation of blackberry (Rubus argutus, cv. 'Hillquist').</title>
        <authorList>
            <person name="Bruna T."/>
            <person name="Aryal R."/>
            <person name="Dudchenko O."/>
            <person name="Sargent D.J."/>
            <person name="Mead D."/>
            <person name="Buti M."/>
            <person name="Cavallini A."/>
            <person name="Hytonen T."/>
            <person name="Andres J."/>
            <person name="Pham M."/>
            <person name="Weisz D."/>
            <person name="Mascagni F."/>
            <person name="Usai G."/>
            <person name="Natali L."/>
            <person name="Bassil N."/>
            <person name="Fernandez G.E."/>
            <person name="Lomsadze A."/>
            <person name="Armour M."/>
            <person name="Olukolu B."/>
            <person name="Poorten T."/>
            <person name="Britton C."/>
            <person name="Davik J."/>
            <person name="Ashrafi H."/>
            <person name="Aiden E.L."/>
            <person name="Borodovsky M."/>
            <person name="Worthington M."/>
        </authorList>
    </citation>
    <scope>NUCLEOTIDE SEQUENCE [LARGE SCALE GENOMIC DNA]</scope>
    <source>
        <strain evidence="1">PI 553951</strain>
    </source>
</reference>
<dbReference type="AlphaFoldDB" id="A0AAW1Y8N9"/>